<feature type="coiled-coil region" evidence="12">
    <location>
        <begin position="132"/>
        <end position="187"/>
    </location>
</feature>
<evidence type="ECO:0000256" key="2">
    <source>
        <dbReference type="ARBA" id="ARBA00010899"/>
    </source>
</evidence>
<gene>
    <name evidence="15" type="ORF">HOLleu_35910</name>
</gene>
<comment type="caution">
    <text evidence="15">The sequence shown here is derived from an EMBL/GenBank/DDBJ whole genome shotgun (WGS) entry which is preliminary data.</text>
</comment>
<protein>
    <recommendedName>
        <fullName evidence="11">Kinesin-like protein</fullName>
    </recommendedName>
</protein>
<keyword evidence="3" id="KW-0963">Cytoplasm</keyword>
<feature type="domain" description="Kinesin motor" evidence="14">
    <location>
        <begin position="348"/>
        <end position="685"/>
    </location>
</feature>
<keyword evidence="4 11" id="KW-0493">Microtubule</keyword>
<evidence type="ECO:0000259" key="14">
    <source>
        <dbReference type="PROSITE" id="PS50067"/>
    </source>
</evidence>
<dbReference type="Proteomes" id="UP001152320">
    <property type="component" value="Chromosome 19"/>
</dbReference>
<feature type="coiled-coil region" evidence="12">
    <location>
        <begin position="307"/>
        <end position="334"/>
    </location>
</feature>
<dbReference type="GO" id="GO:0005874">
    <property type="term" value="C:microtubule"/>
    <property type="evidence" value="ECO:0007669"/>
    <property type="project" value="UniProtKB-KW"/>
</dbReference>
<evidence type="ECO:0000256" key="11">
    <source>
        <dbReference type="RuleBase" id="RU000394"/>
    </source>
</evidence>
<feature type="compositionally biased region" description="Polar residues" evidence="13">
    <location>
        <begin position="67"/>
        <end position="79"/>
    </location>
</feature>
<dbReference type="InterPro" id="IPR036961">
    <property type="entry name" value="Kinesin_motor_dom_sf"/>
</dbReference>
<dbReference type="InterPro" id="IPR027640">
    <property type="entry name" value="Kinesin-like_fam"/>
</dbReference>
<dbReference type="PANTHER" id="PTHR47972">
    <property type="entry name" value="KINESIN-LIKE PROTEIN KLP-3"/>
    <property type="match status" value="1"/>
</dbReference>
<dbReference type="InterPro" id="IPR027417">
    <property type="entry name" value="P-loop_NTPase"/>
</dbReference>
<dbReference type="GO" id="GO:0008017">
    <property type="term" value="F:microtubule binding"/>
    <property type="evidence" value="ECO:0007669"/>
    <property type="project" value="InterPro"/>
</dbReference>
<dbReference type="PROSITE" id="PS50067">
    <property type="entry name" value="KINESIN_MOTOR_2"/>
    <property type="match status" value="1"/>
</dbReference>
<feature type="coiled-coil region" evidence="12">
    <location>
        <begin position="230"/>
        <end position="257"/>
    </location>
</feature>
<evidence type="ECO:0000256" key="9">
    <source>
        <dbReference type="ARBA" id="ARBA00023212"/>
    </source>
</evidence>
<dbReference type="Gene3D" id="3.40.850.10">
    <property type="entry name" value="Kinesin motor domain"/>
    <property type="match status" value="1"/>
</dbReference>
<sequence length="695" mass="77730">MSGIPKPIQRKVLGDRNDGVKSRLPMLKPTIVKNGTVLGKKRPMQNDGQITELPKQKKLKSEGVVKSTATRPAISSNGVKSKPVKPTATKKVSAPGPRRPVQSAAAAKPKKAPTGSSVNKPARAGWDLRGQIADLEERLKQKDEQLAAILVKCEENLQQKETINEKAVSLEAEVKKTAEELSNTIQQRNQHMSTIELLQKEAVAMEMDLSKTKVCNKEMEKTIAEQKGTIGQYSCKIELLEKEAVALEMDLSKTKVRNNEMEKTIEGQKGTIGHLTTAQETLTAELSVTKLTLERKESTLCERDREIVELKSTIEEMENTIAEKNQKLLEAEETRRYLHNAVQELKGNIRVYCRVRPLLEEERKEQEEGIDFISFTEDEKVLELINLKDRSVNKTSKKFDFSFDHVFGPASSQEDVFSEISQLVQSALDGYNVCIFAYGQTGSGKTFTMEGPIDSSVDHEGMIPRAVSQIFLTASSWKDKGWEFEMEATFLEIYNETINDLLGHGTSRKKPEIRMVDNKSKEVEVTNIVKHIVTSEGQVAHLLERAAKNRAVASTAYNERSSRSHSIFRLKISGKNEVTGESRQGTLNLVDLAGSERLPESGYSNDRFKEMKNINQSLSNLGKVIMALSNKESHIPYRNCKLTHLLQDSLGGNSKTLMFVNISPKEECFQETLCSLRFAVKVNNCNIGTAQKKTK</sequence>
<dbReference type="EMBL" id="JAIZAY010000019">
    <property type="protein sequence ID" value="KAJ8023458.1"/>
    <property type="molecule type" value="Genomic_DNA"/>
</dbReference>
<evidence type="ECO:0000256" key="4">
    <source>
        <dbReference type="ARBA" id="ARBA00022701"/>
    </source>
</evidence>
<keyword evidence="16" id="KW-1185">Reference proteome</keyword>
<dbReference type="Pfam" id="PF00225">
    <property type="entry name" value="Kinesin"/>
    <property type="match status" value="1"/>
</dbReference>
<feature type="binding site" evidence="10">
    <location>
        <begin position="439"/>
        <end position="446"/>
    </location>
    <ligand>
        <name>ATP</name>
        <dbReference type="ChEBI" id="CHEBI:30616"/>
    </ligand>
</feature>
<keyword evidence="8 10" id="KW-0505">Motor protein</keyword>
<proteinExistence type="inferred from homology"/>
<evidence type="ECO:0000256" key="8">
    <source>
        <dbReference type="ARBA" id="ARBA00023175"/>
    </source>
</evidence>
<dbReference type="SUPFAM" id="SSF52540">
    <property type="entry name" value="P-loop containing nucleoside triphosphate hydrolases"/>
    <property type="match status" value="1"/>
</dbReference>
<evidence type="ECO:0000256" key="6">
    <source>
        <dbReference type="ARBA" id="ARBA00022840"/>
    </source>
</evidence>
<feature type="compositionally biased region" description="Basic and acidic residues" evidence="13">
    <location>
        <begin position="12"/>
        <end position="21"/>
    </location>
</feature>
<evidence type="ECO:0000256" key="12">
    <source>
        <dbReference type="SAM" id="Coils"/>
    </source>
</evidence>
<dbReference type="GO" id="GO:0005524">
    <property type="term" value="F:ATP binding"/>
    <property type="evidence" value="ECO:0007669"/>
    <property type="project" value="UniProtKB-UniRule"/>
</dbReference>
<evidence type="ECO:0000256" key="10">
    <source>
        <dbReference type="PROSITE-ProRule" id="PRU00283"/>
    </source>
</evidence>
<organism evidence="15 16">
    <name type="scientific">Holothuria leucospilota</name>
    <name type="common">Black long sea cucumber</name>
    <name type="synonym">Mertensiothuria leucospilota</name>
    <dbReference type="NCBI Taxonomy" id="206669"/>
    <lineage>
        <taxon>Eukaryota</taxon>
        <taxon>Metazoa</taxon>
        <taxon>Echinodermata</taxon>
        <taxon>Eleutherozoa</taxon>
        <taxon>Echinozoa</taxon>
        <taxon>Holothuroidea</taxon>
        <taxon>Aspidochirotacea</taxon>
        <taxon>Aspidochirotida</taxon>
        <taxon>Holothuriidae</taxon>
        <taxon>Holothuria</taxon>
    </lineage>
</organism>
<dbReference type="OrthoDB" id="3176171at2759"/>
<reference evidence="15" key="1">
    <citation type="submission" date="2021-10" db="EMBL/GenBank/DDBJ databases">
        <title>Tropical sea cucumber genome reveals ecological adaptation and Cuvierian tubules defense mechanism.</title>
        <authorList>
            <person name="Chen T."/>
        </authorList>
    </citation>
    <scope>NUCLEOTIDE SEQUENCE</scope>
    <source>
        <strain evidence="15">Nanhai2018</strain>
        <tissue evidence="15">Muscle</tissue>
    </source>
</reference>
<dbReference type="FunFam" id="3.40.850.10:FF:000065">
    <property type="entry name" value="Kinesin-like protein"/>
    <property type="match status" value="1"/>
</dbReference>
<dbReference type="GO" id="GO:0003777">
    <property type="term" value="F:microtubule motor activity"/>
    <property type="evidence" value="ECO:0007669"/>
    <property type="project" value="InterPro"/>
</dbReference>
<dbReference type="InterPro" id="IPR001752">
    <property type="entry name" value="Kinesin_motor_dom"/>
</dbReference>
<keyword evidence="7 12" id="KW-0175">Coiled coil</keyword>
<evidence type="ECO:0000313" key="16">
    <source>
        <dbReference type="Proteomes" id="UP001152320"/>
    </source>
</evidence>
<dbReference type="InterPro" id="IPR019821">
    <property type="entry name" value="Kinesin_motor_CS"/>
</dbReference>
<dbReference type="GO" id="GO:0007018">
    <property type="term" value="P:microtubule-based movement"/>
    <property type="evidence" value="ECO:0007669"/>
    <property type="project" value="InterPro"/>
</dbReference>
<evidence type="ECO:0000256" key="3">
    <source>
        <dbReference type="ARBA" id="ARBA00022490"/>
    </source>
</evidence>
<keyword evidence="5 10" id="KW-0547">Nucleotide-binding</keyword>
<comment type="similarity">
    <text evidence="2">Belongs to the TRAFAC class myosin-kinesin ATPase superfamily. Kinesin family. KIN-14 subfamily.</text>
</comment>
<keyword evidence="6 10" id="KW-0067">ATP-binding</keyword>
<dbReference type="AlphaFoldDB" id="A0A9Q0YJ26"/>
<evidence type="ECO:0000313" key="15">
    <source>
        <dbReference type="EMBL" id="KAJ8023458.1"/>
    </source>
</evidence>
<accession>A0A9Q0YJ26</accession>
<evidence type="ECO:0000256" key="1">
    <source>
        <dbReference type="ARBA" id="ARBA00004245"/>
    </source>
</evidence>
<feature type="region of interest" description="Disordered" evidence="13">
    <location>
        <begin position="1"/>
        <end position="122"/>
    </location>
</feature>
<evidence type="ECO:0000256" key="5">
    <source>
        <dbReference type="ARBA" id="ARBA00022741"/>
    </source>
</evidence>
<dbReference type="PROSITE" id="PS00411">
    <property type="entry name" value="KINESIN_MOTOR_1"/>
    <property type="match status" value="1"/>
</dbReference>
<dbReference type="PANTHER" id="PTHR47972:SF45">
    <property type="entry name" value="PROTEIN CLARET SEGREGATIONAL"/>
    <property type="match status" value="1"/>
</dbReference>
<name>A0A9Q0YJ26_HOLLE</name>
<evidence type="ECO:0000256" key="7">
    <source>
        <dbReference type="ARBA" id="ARBA00023054"/>
    </source>
</evidence>
<dbReference type="CDD" id="cd01366">
    <property type="entry name" value="KISc_C_terminal"/>
    <property type="match status" value="1"/>
</dbReference>
<comment type="subcellular location">
    <subcellularLocation>
        <location evidence="1">Cytoplasm</location>
        <location evidence="1">Cytoskeleton</location>
    </subcellularLocation>
</comment>
<keyword evidence="9" id="KW-0206">Cytoskeleton</keyword>
<dbReference type="SMART" id="SM00129">
    <property type="entry name" value="KISc"/>
    <property type="match status" value="1"/>
</dbReference>
<dbReference type="PRINTS" id="PR00380">
    <property type="entry name" value="KINESINHEAVY"/>
</dbReference>
<dbReference type="GO" id="GO:0090307">
    <property type="term" value="P:mitotic spindle assembly"/>
    <property type="evidence" value="ECO:0007669"/>
    <property type="project" value="UniProtKB-ARBA"/>
</dbReference>
<evidence type="ECO:0000256" key="13">
    <source>
        <dbReference type="SAM" id="MobiDB-lite"/>
    </source>
</evidence>